<sequence length="207" mass="22724">MLFSNLKRLSTERGRGICDFPSFVFVTLLVTELFSEFISVIELFSEFISVTKLFSEFISVTELFSEFLHAAMEVTNTVVPGDTIASKYNSVPSGMCFNSDTFPEHQILTHPTGPISVFRNAVLTNTGHSLRYVNMNESLPHTAENSFSNCTSDSTSPISSGALVASADVLPSEITAARTSSLLWPFSLTFSDVTDCRKCKEAASFIQ</sequence>
<protein>
    <submittedName>
        <fullName evidence="1">Uncharacterized protein</fullName>
    </submittedName>
</protein>
<keyword evidence="2" id="KW-1185">Reference proteome</keyword>
<comment type="caution">
    <text evidence="1">The sequence shown here is derived from an EMBL/GenBank/DDBJ whole genome shotgun (WGS) entry which is preliminary data.</text>
</comment>
<reference evidence="1 2" key="1">
    <citation type="submission" date="2019-05" db="EMBL/GenBank/DDBJ databases">
        <title>Another draft genome of Portunus trituberculatus and its Hox gene families provides insights of decapod evolution.</title>
        <authorList>
            <person name="Jeong J.-H."/>
            <person name="Song I."/>
            <person name="Kim S."/>
            <person name="Choi T."/>
            <person name="Kim D."/>
            <person name="Ryu S."/>
            <person name="Kim W."/>
        </authorList>
    </citation>
    <scope>NUCLEOTIDE SEQUENCE [LARGE SCALE GENOMIC DNA]</scope>
    <source>
        <tissue evidence="1">Muscle</tissue>
    </source>
</reference>
<dbReference type="AlphaFoldDB" id="A0A5B7EY11"/>
<evidence type="ECO:0000313" key="1">
    <source>
        <dbReference type="EMBL" id="MPC37909.1"/>
    </source>
</evidence>
<accession>A0A5B7EY11</accession>
<organism evidence="1 2">
    <name type="scientific">Portunus trituberculatus</name>
    <name type="common">Swimming crab</name>
    <name type="synonym">Neptunus trituberculatus</name>
    <dbReference type="NCBI Taxonomy" id="210409"/>
    <lineage>
        <taxon>Eukaryota</taxon>
        <taxon>Metazoa</taxon>
        <taxon>Ecdysozoa</taxon>
        <taxon>Arthropoda</taxon>
        <taxon>Crustacea</taxon>
        <taxon>Multicrustacea</taxon>
        <taxon>Malacostraca</taxon>
        <taxon>Eumalacostraca</taxon>
        <taxon>Eucarida</taxon>
        <taxon>Decapoda</taxon>
        <taxon>Pleocyemata</taxon>
        <taxon>Brachyura</taxon>
        <taxon>Eubrachyura</taxon>
        <taxon>Portunoidea</taxon>
        <taxon>Portunidae</taxon>
        <taxon>Portuninae</taxon>
        <taxon>Portunus</taxon>
    </lineage>
</organism>
<evidence type="ECO:0000313" key="2">
    <source>
        <dbReference type="Proteomes" id="UP000324222"/>
    </source>
</evidence>
<name>A0A5B7EY11_PORTR</name>
<gene>
    <name evidence="1" type="ORF">E2C01_031403</name>
</gene>
<dbReference type="Proteomes" id="UP000324222">
    <property type="component" value="Unassembled WGS sequence"/>
</dbReference>
<proteinExistence type="predicted"/>
<dbReference type="EMBL" id="VSRR010003922">
    <property type="protein sequence ID" value="MPC37909.1"/>
    <property type="molecule type" value="Genomic_DNA"/>
</dbReference>